<evidence type="ECO:0000256" key="4">
    <source>
        <dbReference type="ARBA" id="ARBA00022519"/>
    </source>
</evidence>
<feature type="transmembrane region" description="Helical" evidence="8">
    <location>
        <begin position="136"/>
        <end position="163"/>
    </location>
</feature>
<sequence>MSGVPGIVLEPPVAPAGAPPRAAGRLTPAQRFGRRRQLLLFVRQLQLLLSAGTPLLQSLDALRRQTADPLWERTVAELAESIEGGSSLSGAMGRRPELFPAVSRGLVAAGESTGRLGDMLERVAGLIQKDLQVRSAVIAALAYPLALLAVVTAVGVSMLLFVVPRFAGLFETLNVPMPPTTQITVWTSQTLRDQGLWIGGGLAAAATAGFLLVRSPAGRLALDATLLRVPGLGPVIKGLATAQIVRLFGVLTDCHLPLMEVLALVRGSCGNARYRALLDAAETSVDRGEGVSAAFDDPDLIAPSVYEAFRSAESSGRLGPAMVAVAEFLEQENDALVRLLTKTLEPVILLLLGLVVGALAMSMFLPLFDLTAMAGGGGS</sequence>
<evidence type="ECO:0000256" key="7">
    <source>
        <dbReference type="ARBA" id="ARBA00023136"/>
    </source>
</evidence>
<keyword evidence="7 8" id="KW-0472">Membrane</keyword>
<reference evidence="10 11" key="1">
    <citation type="submission" date="2012-02" db="EMBL/GenBank/DDBJ databases">
        <title>Complete genome sequence of Phycisphaera mikurensis NBRC 102666.</title>
        <authorList>
            <person name="Ankai A."/>
            <person name="Hosoyama A."/>
            <person name="Terui Y."/>
            <person name="Sekine M."/>
            <person name="Fukai R."/>
            <person name="Kato Y."/>
            <person name="Nakamura S."/>
            <person name="Yamada-Narita S."/>
            <person name="Kawakoshi A."/>
            <person name="Fukunaga Y."/>
            <person name="Yamazaki S."/>
            <person name="Fujita N."/>
        </authorList>
    </citation>
    <scope>NUCLEOTIDE SEQUENCE [LARGE SCALE GENOMIC DNA]</scope>
    <source>
        <strain evidence="11">NBRC 102666 / KCTC 22515 / FYK2301M01</strain>
    </source>
</reference>
<evidence type="ECO:0000313" key="11">
    <source>
        <dbReference type="Proteomes" id="UP000007881"/>
    </source>
</evidence>
<dbReference type="PANTHER" id="PTHR30012">
    <property type="entry name" value="GENERAL SECRETION PATHWAY PROTEIN"/>
    <property type="match status" value="1"/>
</dbReference>
<dbReference type="InterPro" id="IPR042094">
    <property type="entry name" value="T2SS_GspF_sf"/>
</dbReference>
<evidence type="ECO:0000256" key="5">
    <source>
        <dbReference type="ARBA" id="ARBA00022692"/>
    </source>
</evidence>
<name>I0II80_PHYMF</name>
<gene>
    <name evidence="10" type="primary">pilC</name>
    <name evidence="10" type="ordered locus">PSMK_28090</name>
</gene>
<dbReference type="KEGG" id="phm:PSMK_28090"/>
<dbReference type="InterPro" id="IPR018076">
    <property type="entry name" value="T2SS_GspF_dom"/>
</dbReference>
<accession>I0II80</accession>
<feature type="transmembrane region" description="Helical" evidence="8">
    <location>
        <begin position="347"/>
        <end position="368"/>
    </location>
</feature>
<dbReference type="InterPro" id="IPR003004">
    <property type="entry name" value="GspF/PilC"/>
</dbReference>
<evidence type="ECO:0000313" key="10">
    <source>
        <dbReference type="EMBL" id="BAM04968.1"/>
    </source>
</evidence>
<keyword evidence="3" id="KW-1003">Cell membrane</keyword>
<dbReference type="STRING" id="1142394.PSMK_28090"/>
<dbReference type="GO" id="GO:0005886">
    <property type="term" value="C:plasma membrane"/>
    <property type="evidence" value="ECO:0007669"/>
    <property type="project" value="UniProtKB-SubCell"/>
</dbReference>
<dbReference type="PANTHER" id="PTHR30012:SF0">
    <property type="entry name" value="TYPE II SECRETION SYSTEM PROTEIN F-RELATED"/>
    <property type="match status" value="1"/>
</dbReference>
<dbReference type="eggNOG" id="COG1459">
    <property type="taxonomic scope" value="Bacteria"/>
</dbReference>
<organism evidence="10 11">
    <name type="scientific">Phycisphaera mikurensis (strain NBRC 102666 / KCTC 22515 / FYK2301M01)</name>
    <dbReference type="NCBI Taxonomy" id="1142394"/>
    <lineage>
        <taxon>Bacteria</taxon>
        <taxon>Pseudomonadati</taxon>
        <taxon>Planctomycetota</taxon>
        <taxon>Phycisphaerae</taxon>
        <taxon>Phycisphaerales</taxon>
        <taxon>Phycisphaeraceae</taxon>
        <taxon>Phycisphaera</taxon>
    </lineage>
</organism>
<evidence type="ECO:0000256" key="8">
    <source>
        <dbReference type="SAM" id="Phobius"/>
    </source>
</evidence>
<feature type="domain" description="Type II secretion system protein GspF" evidence="9">
    <location>
        <begin position="245"/>
        <end position="366"/>
    </location>
</feature>
<evidence type="ECO:0000256" key="3">
    <source>
        <dbReference type="ARBA" id="ARBA00022475"/>
    </source>
</evidence>
<dbReference type="AlphaFoldDB" id="I0II80"/>
<dbReference type="Pfam" id="PF00482">
    <property type="entry name" value="T2SSF"/>
    <property type="match status" value="2"/>
</dbReference>
<dbReference type="PRINTS" id="PR00812">
    <property type="entry name" value="BCTERIALGSPF"/>
</dbReference>
<evidence type="ECO:0000256" key="6">
    <source>
        <dbReference type="ARBA" id="ARBA00022989"/>
    </source>
</evidence>
<dbReference type="EMBL" id="AP012338">
    <property type="protein sequence ID" value="BAM04968.1"/>
    <property type="molecule type" value="Genomic_DNA"/>
</dbReference>
<keyword evidence="4" id="KW-0997">Cell inner membrane</keyword>
<feature type="domain" description="Type II secretion system protein GspF" evidence="9">
    <location>
        <begin position="41"/>
        <end position="164"/>
    </location>
</feature>
<evidence type="ECO:0000256" key="1">
    <source>
        <dbReference type="ARBA" id="ARBA00004429"/>
    </source>
</evidence>
<comment type="subcellular location">
    <subcellularLocation>
        <location evidence="1">Cell inner membrane</location>
        <topology evidence="1">Multi-pass membrane protein</topology>
    </subcellularLocation>
</comment>
<comment type="similarity">
    <text evidence="2">Belongs to the GSP F family.</text>
</comment>
<dbReference type="HOGENOM" id="CLU_035032_0_1_0"/>
<keyword evidence="5 8" id="KW-0812">Transmembrane</keyword>
<evidence type="ECO:0000259" key="9">
    <source>
        <dbReference type="Pfam" id="PF00482"/>
    </source>
</evidence>
<protein>
    <submittedName>
        <fullName evidence="10">Type IV pilus assembly protein PilC</fullName>
    </submittedName>
</protein>
<dbReference type="FunFam" id="1.20.81.30:FF:000001">
    <property type="entry name" value="Type II secretion system protein F"/>
    <property type="match status" value="1"/>
</dbReference>
<keyword evidence="6 8" id="KW-1133">Transmembrane helix</keyword>
<dbReference type="Proteomes" id="UP000007881">
    <property type="component" value="Chromosome"/>
</dbReference>
<dbReference type="RefSeq" id="WP_014438178.1">
    <property type="nucleotide sequence ID" value="NC_017080.1"/>
</dbReference>
<keyword evidence="11" id="KW-1185">Reference proteome</keyword>
<evidence type="ECO:0000256" key="2">
    <source>
        <dbReference type="ARBA" id="ARBA00005745"/>
    </source>
</evidence>
<dbReference type="Gene3D" id="1.20.81.30">
    <property type="entry name" value="Type II secretion system (T2SS), domain F"/>
    <property type="match status" value="2"/>
</dbReference>
<feature type="transmembrane region" description="Helical" evidence="8">
    <location>
        <begin position="195"/>
        <end position="213"/>
    </location>
</feature>
<proteinExistence type="inferred from homology"/>